<feature type="compositionally biased region" description="Acidic residues" evidence="1">
    <location>
        <begin position="183"/>
        <end position="197"/>
    </location>
</feature>
<feature type="region of interest" description="Disordered" evidence="1">
    <location>
        <begin position="777"/>
        <end position="1117"/>
    </location>
</feature>
<sequence length="1117" mass="122779">MSVATVEVRKHGVKGQKIPGRPGRFDPSEPMHMTTRRRAKKGVVNGSSSANGSNDDDEHSPRGSLDETRPLSSYSLHSQASPETPQHTNAIDMVTTPTQSHKDASIHAAPVSIDGASLSPPTNPPATSPSRKRKRESVSSPDGPPSMIAVQEEQSHYDNADPQSDAEDAVELIPPSQLSDREESYDEADSESDEQPDEGIAIATESLNMTPAGSLGGSPASSVSQAEDALTSKLLDRDVDAHMLDAGEDAAPELADMDDLDDVDEDVRSDNDDRPIIKKFGGKRRRAAHPIQGVEMYMRRELEIKKAFRVLARELKTVLLEVADRTLDQVMASEGNHVEAAEYEAIEAGLNSALERRNNLIRAQHRLNAELLQQTLQTQEHVRNKSYQLIIENAQDDACDRLQHDFLTIARKAELHEKEPGCVTEDEDDIIPRPKQAGYRFKRGEAIDPVYESRSRTALETERAMRDLERRLAMRKMLQELSSEDEQITQPAFAIMDSTTRKAANARVAEATSIGMLAAAATEAERIASIPQIRNEDAVGLQLLSDLCARPIVSTFEAMGMKPASELTPGGQQTSPRGPPPPRESSQSTPAISVEMSPRAHQILRERFENDMPPPQTPRQAEAMFGSPLGTPRSQHPRASPTTRSERPNGLAAIAARPPERDQQHEQPPPPPKVPVHHDRVGFPEFRSPKTGRSDMPQRVPQKQTSVQDNAQSINGATDRRTKSVDERPSLFDFTRRNPLVPDRQQANERAMNEARPHGYRPSEHLRSLLFDHPLMSRPSAFSDMRGPNITDRFPTIPPNRQPSESHPSMSTGIPGLPRSRASSLSVKDEQRSEGSPAGEKLPSGFPEARDWRAKKTNKAERGGESRRRRSKKSKDVGSTNGDLPSASGAQNEEPRRPPIGPFLSFSRDQGPTSRPWHVPPPQQPPRPSVMPPPPPPSTLGAQNFGPPRHHVSPPIRDSHDDERQRQGHRNSFSSHNGPLPGFGPPPGYPQLPGLSAPPPPSALFAVPQSHRPYQPPPPGVEQYHGRPPPPPPPSFMNPPRPPPTPMAGPYGPQFGGPAIAPMPDQYQDQPGHRPGPHNLPPAFAQQRGPEGPRKRAQSESLLRTNNWKSYEPGGRR</sequence>
<feature type="compositionally biased region" description="Basic and acidic residues" evidence="1">
    <location>
        <begin position="848"/>
        <end position="866"/>
    </location>
</feature>
<organism evidence="2 3">
    <name type="scientific">Elasticomyces elasticus</name>
    <dbReference type="NCBI Taxonomy" id="574655"/>
    <lineage>
        <taxon>Eukaryota</taxon>
        <taxon>Fungi</taxon>
        <taxon>Dikarya</taxon>
        <taxon>Ascomycota</taxon>
        <taxon>Pezizomycotina</taxon>
        <taxon>Dothideomycetes</taxon>
        <taxon>Dothideomycetidae</taxon>
        <taxon>Mycosphaerellales</taxon>
        <taxon>Teratosphaeriaceae</taxon>
        <taxon>Elasticomyces</taxon>
    </lineage>
</organism>
<name>A0AAN7WN46_9PEZI</name>
<evidence type="ECO:0000313" key="2">
    <source>
        <dbReference type="EMBL" id="KAK5702916.1"/>
    </source>
</evidence>
<feature type="compositionally biased region" description="Polar residues" evidence="1">
    <location>
        <begin position="802"/>
        <end position="812"/>
    </location>
</feature>
<evidence type="ECO:0000256" key="1">
    <source>
        <dbReference type="SAM" id="MobiDB-lite"/>
    </source>
</evidence>
<gene>
    <name evidence="2" type="ORF">LTR97_003862</name>
</gene>
<dbReference type="Proteomes" id="UP001310594">
    <property type="component" value="Unassembled WGS sequence"/>
</dbReference>
<evidence type="ECO:0000313" key="3">
    <source>
        <dbReference type="Proteomes" id="UP001310594"/>
    </source>
</evidence>
<feature type="compositionally biased region" description="Low complexity" evidence="1">
    <location>
        <begin position="211"/>
        <end position="224"/>
    </location>
</feature>
<reference evidence="2" key="1">
    <citation type="submission" date="2023-08" db="EMBL/GenBank/DDBJ databases">
        <title>Black Yeasts Isolated from many extreme environments.</title>
        <authorList>
            <person name="Coleine C."/>
            <person name="Stajich J.E."/>
            <person name="Selbmann L."/>
        </authorList>
    </citation>
    <scope>NUCLEOTIDE SEQUENCE</scope>
    <source>
        <strain evidence="2">CCFEE 5810</strain>
    </source>
</reference>
<feature type="compositionally biased region" description="Low complexity" evidence="1">
    <location>
        <begin position="1003"/>
        <end position="1013"/>
    </location>
</feature>
<feature type="compositionally biased region" description="Basic and acidic residues" evidence="1">
    <location>
        <begin position="751"/>
        <end position="765"/>
    </location>
</feature>
<feature type="compositionally biased region" description="Polar residues" evidence="1">
    <location>
        <begin position="877"/>
        <end position="891"/>
    </location>
</feature>
<comment type="caution">
    <text evidence="2">The sequence shown here is derived from an EMBL/GenBank/DDBJ whole genome shotgun (WGS) entry which is preliminary data.</text>
</comment>
<feature type="region of interest" description="Disordered" evidence="1">
    <location>
        <begin position="248"/>
        <end position="274"/>
    </location>
</feature>
<feature type="region of interest" description="Disordered" evidence="1">
    <location>
        <begin position="561"/>
        <end position="596"/>
    </location>
</feature>
<feature type="region of interest" description="Disordered" evidence="1">
    <location>
        <begin position="1"/>
        <end position="228"/>
    </location>
</feature>
<accession>A0AAN7WN46</accession>
<feature type="compositionally biased region" description="Low complexity" evidence="1">
    <location>
        <begin position="42"/>
        <end position="53"/>
    </location>
</feature>
<feature type="compositionally biased region" description="Pro residues" evidence="1">
    <location>
        <begin position="1027"/>
        <end position="1047"/>
    </location>
</feature>
<feature type="compositionally biased region" description="Acidic residues" evidence="1">
    <location>
        <begin position="248"/>
        <end position="265"/>
    </location>
</feature>
<proteinExistence type="predicted"/>
<feature type="compositionally biased region" description="Basic and acidic residues" evidence="1">
    <location>
        <begin position="957"/>
        <end position="966"/>
    </location>
</feature>
<feature type="compositionally biased region" description="Basic and acidic residues" evidence="1">
    <location>
        <begin position="718"/>
        <end position="736"/>
    </location>
</feature>
<feature type="region of interest" description="Disordered" evidence="1">
    <location>
        <begin position="609"/>
        <end position="765"/>
    </location>
</feature>
<feature type="compositionally biased region" description="Polar residues" evidence="1">
    <location>
        <begin position="701"/>
        <end position="716"/>
    </location>
</feature>
<dbReference type="EMBL" id="JAVRQU010000005">
    <property type="protein sequence ID" value="KAK5702916.1"/>
    <property type="molecule type" value="Genomic_DNA"/>
</dbReference>
<feature type="compositionally biased region" description="Pro residues" evidence="1">
    <location>
        <begin position="982"/>
        <end position="1002"/>
    </location>
</feature>
<protein>
    <submittedName>
        <fullName evidence="2">Uncharacterized protein</fullName>
    </submittedName>
</protein>
<dbReference type="AlphaFoldDB" id="A0AAN7WN46"/>
<feature type="compositionally biased region" description="Basic and acidic residues" evidence="1">
    <location>
        <begin position="59"/>
        <end position="69"/>
    </location>
</feature>
<feature type="compositionally biased region" description="Pro residues" evidence="1">
    <location>
        <begin position="918"/>
        <end position="938"/>
    </location>
</feature>
<feature type="compositionally biased region" description="Polar residues" evidence="1">
    <location>
        <begin position="70"/>
        <end position="99"/>
    </location>
</feature>
<feature type="compositionally biased region" description="Polar residues" evidence="1">
    <location>
        <begin position="1099"/>
        <end position="1109"/>
    </location>
</feature>